<keyword evidence="2" id="KW-1185">Reference proteome</keyword>
<evidence type="ECO:0000313" key="2">
    <source>
        <dbReference type="Proteomes" id="UP000664032"/>
    </source>
</evidence>
<protein>
    <submittedName>
        <fullName evidence="1">Uncharacterized protein</fullName>
    </submittedName>
</protein>
<gene>
    <name evidence="1" type="ORF">JR316_0003978</name>
</gene>
<proteinExistence type="predicted"/>
<organism evidence="1 2">
    <name type="scientific">Psilocybe cubensis</name>
    <name type="common">Psychedelic mushroom</name>
    <name type="synonym">Stropharia cubensis</name>
    <dbReference type="NCBI Taxonomy" id="181762"/>
    <lineage>
        <taxon>Eukaryota</taxon>
        <taxon>Fungi</taxon>
        <taxon>Dikarya</taxon>
        <taxon>Basidiomycota</taxon>
        <taxon>Agaricomycotina</taxon>
        <taxon>Agaricomycetes</taxon>
        <taxon>Agaricomycetidae</taxon>
        <taxon>Agaricales</taxon>
        <taxon>Agaricineae</taxon>
        <taxon>Strophariaceae</taxon>
        <taxon>Psilocybe</taxon>
    </lineage>
</organism>
<name>A0ACB8HAI9_PSICU</name>
<comment type="caution">
    <text evidence="1">The sequence shown here is derived from an EMBL/GenBank/DDBJ whole genome shotgun (WGS) entry which is preliminary data.</text>
</comment>
<dbReference type="EMBL" id="JAFIQS020000003">
    <property type="protein sequence ID" value="KAH9484496.1"/>
    <property type="molecule type" value="Genomic_DNA"/>
</dbReference>
<evidence type="ECO:0000313" key="1">
    <source>
        <dbReference type="EMBL" id="KAH9484496.1"/>
    </source>
</evidence>
<accession>A0ACB8HAI9</accession>
<dbReference type="Proteomes" id="UP000664032">
    <property type="component" value="Unassembled WGS sequence"/>
</dbReference>
<sequence>MHFKIVVASFTFLATLFASAQAATVVAYGGSDCTGSVGNTVPCDGSCRAFGGRHSLKISGGGTHCVTLYENSGCTSSAKVSFAKVASGTCFRVNTGGPVVSFRCSDSTSCVT</sequence>
<reference evidence="1" key="1">
    <citation type="submission" date="2021-10" db="EMBL/GenBank/DDBJ databases">
        <title>Psilocybe cubensis genome.</title>
        <authorList>
            <person name="Mckernan K.J."/>
            <person name="Crawford S."/>
            <person name="Trippe A."/>
            <person name="Kane L.T."/>
            <person name="Mclaughlin S."/>
        </authorList>
    </citation>
    <scope>NUCLEOTIDE SEQUENCE</scope>
    <source>
        <strain evidence="1">MGC-MH-2018</strain>
    </source>
</reference>